<dbReference type="OrthoDB" id="8008894at2"/>
<dbReference type="RefSeq" id="WP_145984584.1">
    <property type="nucleotide sequence ID" value="NZ_AP014704.1"/>
</dbReference>
<dbReference type="AlphaFoldDB" id="A0A0C6EWI6"/>
<evidence type="ECO:0000313" key="1">
    <source>
        <dbReference type="EMBL" id="BAQ44411.1"/>
    </source>
</evidence>
<dbReference type="PATRIC" id="fig|270351.10.peg.973"/>
<evidence type="ECO:0000313" key="2">
    <source>
        <dbReference type="Proteomes" id="UP000061432"/>
    </source>
</evidence>
<protein>
    <submittedName>
        <fullName evidence="1">Metallophosphoesterase</fullName>
    </submittedName>
</protein>
<proteinExistence type="predicted"/>
<dbReference type="KEGG" id="maqu:Maq22A_c05105"/>
<organism evidence="1 2">
    <name type="scientific">Methylobacterium aquaticum</name>
    <dbReference type="NCBI Taxonomy" id="270351"/>
    <lineage>
        <taxon>Bacteria</taxon>
        <taxon>Pseudomonadati</taxon>
        <taxon>Pseudomonadota</taxon>
        <taxon>Alphaproteobacteria</taxon>
        <taxon>Hyphomicrobiales</taxon>
        <taxon>Methylobacteriaceae</taxon>
        <taxon>Methylobacterium</taxon>
    </lineage>
</organism>
<reference evidence="2" key="2">
    <citation type="submission" date="2015-01" db="EMBL/GenBank/DDBJ databases">
        <title>Complete genome sequence of Methylobacterium aquaticum strain 22A.</title>
        <authorList>
            <person name="Tani A."/>
            <person name="Ogura Y."/>
            <person name="Hayashi T."/>
        </authorList>
    </citation>
    <scope>NUCLEOTIDE SEQUENCE [LARGE SCALE GENOMIC DNA]</scope>
    <source>
        <strain evidence="2">MA-22A</strain>
    </source>
</reference>
<reference evidence="1 2" key="1">
    <citation type="journal article" date="2015" name="Genome Announc.">
        <title>Complete Genome Sequence of Methylobacterium aquaticum Strain 22A, Isolated from Racomitrium japonicum Moss.</title>
        <authorList>
            <person name="Tani A."/>
            <person name="Ogura Y."/>
            <person name="Hayashi T."/>
            <person name="Kimbara K."/>
        </authorList>
    </citation>
    <scope>NUCLEOTIDE SEQUENCE [LARGE SCALE GENOMIC DNA]</scope>
    <source>
        <strain evidence="1 2">MA-22A</strain>
    </source>
</reference>
<gene>
    <name evidence="1" type="ORF">Maq22A_c05105</name>
</gene>
<dbReference type="EMBL" id="AP014704">
    <property type="protein sequence ID" value="BAQ44411.1"/>
    <property type="molecule type" value="Genomic_DNA"/>
</dbReference>
<accession>A0A0C6EWI6</accession>
<dbReference type="STRING" id="270351.Maq22A_c05105"/>
<dbReference type="Proteomes" id="UP000061432">
    <property type="component" value="Chromosome"/>
</dbReference>
<sequence>MAISAGLVSVTTGSPVVSGSLTSFVAAEGDQFILRGLTVVIAQVVSPSKILLKQDWVGPSISGASDWDISLTGPYWQSQVTTNKRISDLLTKFEAGPVKWDQAGTMAGRNQYDDQPAGFTYLSVDPMPFRIYTKLANTNSASDWSDGQVLGTVEADYPLFPSDIGLGKVDNTSDATKAAPGNPIGDALNVRATRSQLPILNGDTSGGSDAGASLSSDLAQIGSFGGGRPRLPRAGYRLDTPLVMREATCVEGQGSSPSSYAGQGTVFTIGGSLSAGFVGPNSGAVHTAGLHDFTVDARNLPAGGAAIRAGFLESRFSNIKLQGKGSFDQGGYTPNTIGKHHVATAPSWINWSMNMLIGGFAIGKRMEGSDSLDFGHYISGNQIGYQVAKSTASIRTGHMMMDLASIVGMNIQAPDQTDAAGNALPAATAGTHTGHIFHFNNLHASFDNNTWPGPADFLHAFVGCVYHYGKVEGSPAVIVGNNVRGLTFAGNIFYANRGPDLQFGSGVSGITLHYSSDQAPNNRLVNMPLDSHVLTGGIGGQYNYLNSLILNSPTNPGGKIQETRFAVYGNDSILGASGVNSRFGLGRDAAGFDAALLIGIDNGNSPYFDACNGEKTSVYGFAIKINHSARMYFAGNGNIGINNGAPDKQLDIKGDIRASGNAQFNGVTSLIYKLGAFAYYTLSGVNTVLNYDDNDYTIYNVANNTLATVIAGRSVQTLTNSVIYFSVPISYPEYLVSTVPSGGIGSAQIYVANGRKVGESAGNGSGVMAYYSAGRWRRFSDDTPVAA</sequence>
<name>A0A0C6EWI6_9HYPH</name>